<evidence type="ECO:0000256" key="5">
    <source>
        <dbReference type="ARBA" id="ARBA00022777"/>
    </source>
</evidence>
<dbReference type="InterPro" id="IPR005467">
    <property type="entry name" value="His_kinase_dom"/>
</dbReference>
<dbReference type="Pfam" id="PF02518">
    <property type="entry name" value="HATPase_c"/>
    <property type="match status" value="1"/>
</dbReference>
<dbReference type="SMART" id="SM00388">
    <property type="entry name" value="HisKA"/>
    <property type="match status" value="1"/>
</dbReference>
<sequence>MAWGDFQLVSGVVARLRLVFLSVSLLLITVMFMGYLQLGKLNKTTDDLMDASVPLFIAAQNVERNLTGLALSLQAIDNVCSLTEMSTLDDTLRGHLRMLTRDIDHLTQRQSAPDIAINMAESLDAIDTNLNHILELRRDLFGFERSISRSSLRLRENQNAIRSLLAKPPNMHSSRSGVGVSANVANPEQFTGGYASNLPQGNVITELMLRTDALVGAVTDLGRNPTLDATDRIERELRSRTQMISGLIGQIQPGSQRTILTDKLGVIDRLIFGDTGILRDALRIKALRSELDQKMSQQSILIAAISNDLGALTTVARAQVGDGIKLSGTNANQVIILLMMASLGSLLAAGVANILIVKRYINKRMSRLTTAVSAIAANESHCDVDMEADDKGGEMALALATFRHTAEELRRSNVELENFAYVAAHDLRSPLRAIQDLAEWTMKDAENQFSDDGRANMILLQSRVDRLNRLLSDLLAYSRVGKESQDLAVISLSQMVGDIQEMLDSKEKFQLSYDGTRVEVTTYATPLRQILLNLISNSIKHHDKARGTIRVSAEVCKGRLRVRVEDDGPGIDLQYHDRVFGLFQTLRPRDEVEGSGLGLAIIRKLVGHYGGTIRLSSDPKATRGSRFEFDLPAIPSAAESHDMAA</sequence>
<dbReference type="InterPro" id="IPR003594">
    <property type="entry name" value="HATPase_dom"/>
</dbReference>
<dbReference type="InterPro" id="IPR050351">
    <property type="entry name" value="BphY/WalK/GraS-like"/>
</dbReference>
<dbReference type="GO" id="GO:0007234">
    <property type="term" value="P:osmosensory signaling via phosphorelay pathway"/>
    <property type="evidence" value="ECO:0007669"/>
    <property type="project" value="TreeGrafter"/>
</dbReference>
<evidence type="ECO:0000256" key="1">
    <source>
        <dbReference type="ARBA" id="ARBA00000085"/>
    </source>
</evidence>
<name>A0A1X7BQM9_9RHOB</name>
<dbReference type="InterPro" id="IPR036097">
    <property type="entry name" value="HisK_dim/P_sf"/>
</dbReference>
<dbReference type="InterPro" id="IPR003661">
    <property type="entry name" value="HisK_dim/P_dom"/>
</dbReference>
<evidence type="ECO:0000256" key="2">
    <source>
        <dbReference type="ARBA" id="ARBA00012438"/>
    </source>
</evidence>
<dbReference type="PANTHER" id="PTHR42878:SF15">
    <property type="entry name" value="BACTERIOPHYTOCHROME"/>
    <property type="match status" value="1"/>
</dbReference>
<dbReference type="InterPro" id="IPR036890">
    <property type="entry name" value="HATPase_C_sf"/>
</dbReference>
<keyword evidence="5" id="KW-0418">Kinase</keyword>
<keyword evidence="3" id="KW-0597">Phosphoprotein</keyword>
<evidence type="ECO:0000256" key="6">
    <source>
        <dbReference type="SAM" id="Phobius"/>
    </source>
</evidence>
<dbReference type="GO" id="GO:0030295">
    <property type="term" value="F:protein kinase activator activity"/>
    <property type="evidence" value="ECO:0007669"/>
    <property type="project" value="TreeGrafter"/>
</dbReference>
<keyword evidence="4 8" id="KW-0808">Transferase</keyword>
<dbReference type="CDD" id="cd00075">
    <property type="entry name" value="HATPase"/>
    <property type="match status" value="1"/>
</dbReference>
<dbReference type="SUPFAM" id="SSF55874">
    <property type="entry name" value="ATPase domain of HSP90 chaperone/DNA topoisomerase II/histidine kinase"/>
    <property type="match status" value="1"/>
</dbReference>
<comment type="catalytic activity">
    <reaction evidence="1">
        <text>ATP + protein L-histidine = ADP + protein N-phospho-L-histidine.</text>
        <dbReference type="EC" id="2.7.13.3"/>
    </reaction>
</comment>
<proteinExistence type="predicted"/>
<evidence type="ECO:0000256" key="3">
    <source>
        <dbReference type="ARBA" id="ARBA00022553"/>
    </source>
</evidence>
<dbReference type="SMART" id="SM00387">
    <property type="entry name" value="HATPase_c"/>
    <property type="match status" value="1"/>
</dbReference>
<evidence type="ECO:0000256" key="4">
    <source>
        <dbReference type="ARBA" id="ARBA00022679"/>
    </source>
</evidence>
<keyword evidence="9" id="KW-1185">Reference proteome</keyword>
<reference evidence="8 9" key="1">
    <citation type="submission" date="2017-03" db="EMBL/GenBank/DDBJ databases">
        <authorList>
            <person name="Afonso C.L."/>
            <person name="Miller P.J."/>
            <person name="Scott M.A."/>
            <person name="Spackman E."/>
            <person name="Goraichik I."/>
            <person name="Dimitrov K.M."/>
            <person name="Suarez D.L."/>
            <person name="Swayne D.E."/>
        </authorList>
    </citation>
    <scope>NUCLEOTIDE SEQUENCE [LARGE SCALE GENOMIC DNA]</scope>
    <source>
        <strain evidence="8 9">CECT 7745</strain>
    </source>
</reference>
<dbReference type="SUPFAM" id="SSF47384">
    <property type="entry name" value="Homodimeric domain of signal transducing histidine kinase"/>
    <property type="match status" value="1"/>
</dbReference>
<dbReference type="EC" id="2.7.13.3" evidence="2"/>
<dbReference type="Pfam" id="PF00512">
    <property type="entry name" value="HisKA"/>
    <property type="match status" value="1"/>
</dbReference>
<dbReference type="AlphaFoldDB" id="A0A1X7BQM9"/>
<gene>
    <name evidence="8" type="primary">cph1_1</name>
    <name evidence="8" type="ORF">ROA7745_01728</name>
</gene>
<dbReference type="PRINTS" id="PR00344">
    <property type="entry name" value="BCTRLSENSOR"/>
</dbReference>
<dbReference type="Proteomes" id="UP000193224">
    <property type="component" value="Unassembled WGS sequence"/>
</dbReference>
<dbReference type="Gene3D" id="6.10.340.10">
    <property type="match status" value="1"/>
</dbReference>
<feature type="domain" description="Histidine kinase" evidence="7">
    <location>
        <begin position="422"/>
        <end position="635"/>
    </location>
</feature>
<dbReference type="GO" id="GO:0000156">
    <property type="term" value="F:phosphorelay response regulator activity"/>
    <property type="evidence" value="ECO:0007669"/>
    <property type="project" value="TreeGrafter"/>
</dbReference>
<keyword evidence="6" id="KW-0812">Transmembrane</keyword>
<keyword evidence="6" id="KW-1133">Transmembrane helix</keyword>
<dbReference type="GO" id="GO:0000155">
    <property type="term" value="F:phosphorelay sensor kinase activity"/>
    <property type="evidence" value="ECO:0007669"/>
    <property type="project" value="InterPro"/>
</dbReference>
<dbReference type="CDD" id="cd00082">
    <property type="entry name" value="HisKA"/>
    <property type="match status" value="1"/>
</dbReference>
<dbReference type="PANTHER" id="PTHR42878">
    <property type="entry name" value="TWO-COMPONENT HISTIDINE KINASE"/>
    <property type="match status" value="1"/>
</dbReference>
<protein>
    <recommendedName>
        <fullName evidence="2">histidine kinase</fullName>
        <ecNumber evidence="2">2.7.13.3</ecNumber>
    </recommendedName>
</protein>
<dbReference type="PROSITE" id="PS50109">
    <property type="entry name" value="HIS_KIN"/>
    <property type="match status" value="1"/>
</dbReference>
<evidence type="ECO:0000313" key="9">
    <source>
        <dbReference type="Proteomes" id="UP000193224"/>
    </source>
</evidence>
<dbReference type="Gene3D" id="1.10.287.130">
    <property type="match status" value="1"/>
</dbReference>
<keyword evidence="6" id="KW-0472">Membrane</keyword>
<feature type="transmembrane region" description="Helical" evidence="6">
    <location>
        <begin position="12"/>
        <end position="36"/>
    </location>
</feature>
<dbReference type="InterPro" id="IPR004358">
    <property type="entry name" value="Sig_transdc_His_kin-like_C"/>
</dbReference>
<dbReference type="Gene3D" id="3.30.565.10">
    <property type="entry name" value="Histidine kinase-like ATPase, C-terminal domain"/>
    <property type="match status" value="1"/>
</dbReference>
<organism evidence="8 9">
    <name type="scientific">Roseovarius aestuarii</name>
    <dbReference type="NCBI Taxonomy" id="475083"/>
    <lineage>
        <taxon>Bacteria</taxon>
        <taxon>Pseudomonadati</taxon>
        <taxon>Pseudomonadota</taxon>
        <taxon>Alphaproteobacteria</taxon>
        <taxon>Rhodobacterales</taxon>
        <taxon>Roseobacteraceae</taxon>
        <taxon>Roseovarius</taxon>
    </lineage>
</organism>
<accession>A0A1X7BQM9</accession>
<evidence type="ECO:0000313" key="8">
    <source>
        <dbReference type="EMBL" id="SMC11908.1"/>
    </source>
</evidence>
<dbReference type="EMBL" id="FWXB01000005">
    <property type="protein sequence ID" value="SMC11908.1"/>
    <property type="molecule type" value="Genomic_DNA"/>
</dbReference>
<feature type="transmembrane region" description="Helical" evidence="6">
    <location>
        <begin position="334"/>
        <end position="357"/>
    </location>
</feature>
<evidence type="ECO:0000259" key="7">
    <source>
        <dbReference type="PROSITE" id="PS50109"/>
    </source>
</evidence>